<evidence type="ECO:0000313" key="2">
    <source>
        <dbReference type="EMBL" id="SDO08768.1"/>
    </source>
</evidence>
<dbReference type="AlphaFoldDB" id="A0A1H0GPJ2"/>
<keyword evidence="3" id="KW-1185">Reference proteome</keyword>
<feature type="region of interest" description="Disordered" evidence="1">
    <location>
        <begin position="42"/>
        <end position="61"/>
    </location>
</feature>
<protein>
    <submittedName>
        <fullName evidence="2">Uncharacterized protein</fullName>
    </submittedName>
</protein>
<reference evidence="3" key="1">
    <citation type="submission" date="2016-10" db="EMBL/GenBank/DDBJ databases">
        <authorList>
            <person name="Varghese N."/>
            <person name="Submissions S."/>
        </authorList>
    </citation>
    <scope>NUCLEOTIDE SEQUENCE [LARGE SCALE GENOMIC DNA]</scope>
    <source>
        <strain evidence="3">BL47</strain>
    </source>
</reference>
<name>A0A1H0GPJ2_9HYPH</name>
<sequence>MANIAFRNLPIDCNFQPNPACGNPTCVFKTSNLIFWPVSSWGRTPSPGSPTGSSFTPAPTR</sequence>
<proteinExistence type="predicted"/>
<accession>A0A1H0GPJ2</accession>
<dbReference type="STRING" id="582672.SAMN05216360_114169"/>
<gene>
    <name evidence="2" type="ORF">SAMN05216360_114169</name>
</gene>
<organism evidence="2 3">
    <name type="scientific">Methylobacterium phyllostachyos</name>
    <dbReference type="NCBI Taxonomy" id="582672"/>
    <lineage>
        <taxon>Bacteria</taxon>
        <taxon>Pseudomonadati</taxon>
        <taxon>Pseudomonadota</taxon>
        <taxon>Alphaproteobacteria</taxon>
        <taxon>Hyphomicrobiales</taxon>
        <taxon>Methylobacteriaceae</taxon>
        <taxon>Methylobacterium</taxon>
    </lineage>
</organism>
<evidence type="ECO:0000256" key="1">
    <source>
        <dbReference type="SAM" id="MobiDB-lite"/>
    </source>
</evidence>
<dbReference type="EMBL" id="FNHS01000014">
    <property type="protein sequence ID" value="SDO08768.1"/>
    <property type="molecule type" value="Genomic_DNA"/>
</dbReference>
<dbReference type="Proteomes" id="UP000198704">
    <property type="component" value="Unassembled WGS sequence"/>
</dbReference>
<evidence type="ECO:0000313" key="3">
    <source>
        <dbReference type="Proteomes" id="UP000198704"/>
    </source>
</evidence>